<dbReference type="Gene3D" id="3.40.50.12780">
    <property type="entry name" value="N-terminal domain of ligase-like"/>
    <property type="match status" value="1"/>
</dbReference>
<dbReference type="PANTHER" id="PTHR42921">
    <property type="entry name" value="ACETOACETYL-COA SYNTHETASE"/>
    <property type="match status" value="1"/>
</dbReference>
<evidence type="ECO:0000313" key="2">
    <source>
        <dbReference type="Proteomes" id="UP000236664"/>
    </source>
</evidence>
<evidence type="ECO:0008006" key="3">
    <source>
        <dbReference type="Google" id="ProtNLM"/>
    </source>
</evidence>
<dbReference type="Gene3D" id="3.30.300.30">
    <property type="match status" value="1"/>
</dbReference>
<dbReference type="EMBL" id="MTQA01000188">
    <property type="protein sequence ID" value="PNP74974.1"/>
    <property type="molecule type" value="Genomic_DNA"/>
</dbReference>
<evidence type="ECO:0000313" key="1">
    <source>
        <dbReference type="EMBL" id="PNP74974.1"/>
    </source>
</evidence>
<dbReference type="STRING" id="42673.A0A2K0VY68"/>
<dbReference type="Proteomes" id="UP000236664">
    <property type="component" value="Unassembled WGS sequence"/>
</dbReference>
<reference evidence="1 2" key="1">
    <citation type="submission" date="2017-06" db="EMBL/GenBank/DDBJ databases">
        <title>Genome of Fusarium nygamai isolate CS10214.</title>
        <authorList>
            <person name="Gardiner D.M."/>
            <person name="Obanor F."/>
            <person name="Kazan K."/>
        </authorList>
    </citation>
    <scope>NUCLEOTIDE SEQUENCE [LARGE SCALE GENOMIC DNA]</scope>
    <source>
        <strain evidence="1 2">CS10214</strain>
    </source>
</reference>
<keyword evidence="2" id="KW-1185">Reference proteome</keyword>
<organism evidence="1 2">
    <name type="scientific">Gibberella nygamai</name>
    <name type="common">Bean root rot disease fungus</name>
    <name type="synonym">Fusarium nygamai</name>
    <dbReference type="NCBI Taxonomy" id="42673"/>
    <lineage>
        <taxon>Eukaryota</taxon>
        <taxon>Fungi</taxon>
        <taxon>Dikarya</taxon>
        <taxon>Ascomycota</taxon>
        <taxon>Pezizomycotina</taxon>
        <taxon>Sordariomycetes</taxon>
        <taxon>Hypocreomycetidae</taxon>
        <taxon>Hypocreales</taxon>
        <taxon>Nectriaceae</taxon>
        <taxon>Fusarium</taxon>
        <taxon>Fusarium fujikuroi species complex</taxon>
    </lineage>
</organism>
<dbReference type="AlphaFoldDB" id="A0A2K0VY68"/>
<gene>
    <name evidence="1" type="ORF">FNYG_11698</name>
</gene>
<dbReference type="SUPFAM" id="SSF56801">
    <property type="entry name" value="Acetyl-CoA synthetase-like"/>
    <property type="match status" value="1"/>
</dbReference>
<accession>A0A2K0VY68</accession>
<dbReference type="PANTHER" id="PTHR42921:SF1">
    <property type="entry name" value="ACETOACETYL-COA SYNTHETASE"/>
    <property type="match status" value="1"/>
</dbReference>
<sequence length="229" mass="24894">MSGGTDIAGSFVGGTPLLPVFAGEIQWKALGMAVDIYDSESIEAVSVEKSGAAGELVCTQPFPSQPLQFHGPGGLEKYRSSYFHRFGPGVWCQGDFIQRLTDTGGLLMLGRSDGVLNPSGVRSGSAEIYAVTETFSDILDAICVGQRRACDNDEQVMLFVKMKPAPSFTQDLQHRLRAAIREKYTPRHVPKYIFAVEDIPYMINGKTCEINVKHIVSGRAVAVSNTQAF</sequence>
<dbReference type="InterPro" id="IPR042099">
    <property type="entry name" value="ANL_N_sf"/>
</dbReference>
<dbReference type="GO" id="GO:0030729">
    <property type="term" value="F:acetoacetate-CoA ligase activity"/>
    <property type="evidence" value="ECO:0007669"/>
    <property type="project" value="TreeGrafter"/>
</dbReference>
<dbReference type="InterPro" id="IPR045851">
    <property type="entry name" value="AMP-bd_C_sf"/>
</dbReference>
<dbReference type="OrthoDB" id="10253869at2759"/>
<proteinExistence type="predicted"/>
<name>A0A2K0VY68_GIBNY</name>
<comment type="caution">
    <text evidence="1">The sequence shown here is derived from an EMBL/GenBank/DDBJ whole genome shotgun (WGS) entry which is preliminary data.</text>
</comment>
<protein>
    <recommendedName>
        <fullName evidence="3">AMP-binding enzyme C-terminal domain-containing protein</fullName>
    </recommendedName>
</protein>